<dbReference type="EnsemblProtists" id="EOD29076">
    <property type="protein sequence ID" value="EOD29076"/>
    <property type="gene ID" value="EMIHUDRAFT_468595"/>
</dbReference>
<dbReference type="KEGG" id="ehx:EMIHUDRAFT_468595"/>
<reference evidence="4" key="1">
    <citation type="journal article" date="2013" name="Nature">
        <title>Pan genome of the phytoplankton Emiliania underpins its global distribution.</title>
        <authorList>
            <person name="Read B.A."/>
            <person name="Kegel J."/>
            <person name="Klute M.J."/>
            <person name="Kuo A."/>
            <person name="Lefebvre S.C."/>
            <person name="Maumus F."/>
            <person name="Mayer C."/>
            <person name="Miller J."/>
            <person name="Monier A."/>
            <person name="Salamov A."/>
            <person name="Young J."/>
            <person name="Aguilar M."/>
            <person name="Claverie J.M."/>
            <person name="Frickenhaus S."/>
            <person name="Gonzalez K."/>
            <person name="Herman E.K."/>
            <person name="Lin Y.C."/>
            <person name="Napier J."/>
            <person name="Ogata H."/>
            <person name="Sarno A.F."/>
            <person name="Shmutz J."/>
            <person name="Schroeder D."/>
            <person name="de Vargas C."/>
            <person name="Verret F."/>
            <person name="von Dassow P."/>
            <person name="Valentin K."/>
            <person name="Van de Peer Y."/>
            <person name="Wheeler G."/>
            <person name="Dacks J.B."/>
            <person name="Delwiche C.F."/>
            <person name="Dyhrman S.T."/>
            <person name="Glockner G."/>
            <person name="John U."/>
            <person name="Richards T."/>
            <person name="Worden A.Z."/>
            <person name="Zhang X."/>
            <person name="Grigoriev I.V."/>
            <person name="Allen A.E."/>
            <person name="Bidle K."/>
            <person name="Borodovsky M."/>
            <person name="Bowler C."/>
            <person name="Brownlee C."/>
            <person name="Cock J.M."/>
            <person name="Elias M."/>
            <person name="Gladyshev V.N."/>
            <person name="Groth M."/>
            <person name="Guda C."/>
            <person name="Hadaegh A."/>
            <person name="Iglesias-Rodriguez M.D."/>
            <person name="Jenkins J."/>
            <person name="Jones B.M."/>
            <person name="Lawson T."/>
            <person name="Leese F."/>
            <person name="Lindquist E."/>
            <person name="Lobanov A."/>
            <person name="Lomsadze A."/>
            <person name="Malik S.B."/>
            <person name="Marsh M.E."/>
            <person name="Mackinder L."/>
            <person name="Mock T."/>
            <person name="Mueller-Roeber B."/>
            <person name="Pagarete A."/>
            <person name="Parker M."/>
            <person name="Probert I."/>
            <person name="Quesneville H."/>
            <person name="Raines C."/>
            <person name="Rensing S.A."/>
            <person name="Riano-Pachon D.M."/>
            <person name="Richier S."/>
            <person name="Rokitta S."/>
            <person name="Shiraiwa Y."/>
            <person name="Soanes D.M."/>
            <person name="van der Giezen M."/>
            <person name="Wahlund T.M."/>
            <person name="Williams B."/>
            <person name="Wilson W."/>
            <person name="Wolfe G."/>
            <person name="Wurch L.L."/>
        </authorList>
    </citation>
    <scope>NUCLEOTIDE SEQUENCE</scope>
</reference>
<organism evidence="3 4">
    <name type="scientific">Emiliania huxleyi (strain CCMP1516)</name>
    <dbReference type="NCBI Taxonomy" id="280463"/>
    <lineage>
        <taxon>Eukaryota</taxon>
        <taxon>Haptista</taxon>
        <taxon>Haptophyta</taxon>
        <taxon>Prymnesiophyceae</taxon>
        <taxon>Isochrysidales</taxon>
        <taxon>Noelaerhabdaceae</taxon>
        <taxon>Emiliania</taxon>
    </lineage>
</organism>
<reference evidence="3" key="2">
    <citation type="submission" date="2024-10" db="UniProtKB">
        <authorList>
            <consortium name="EnsemblProtists"/>
        </authorList>
    </citation>
    <scope>IDENTIFICATION</scope>
</reference>
<dbReference type="AlphaFoldDB" id="A0A0D3JZZ1"/>
<dbReference type="HOGENOM" id="CLU_814927_0_0_1"/>
<feature type="compositionally biased region" description="Low complexity" evidence="1">
    <location>
        <begin position="96"/>
        <end position="126"/>
    </location>
</feature>
<accession>A0A0D3JZZ1</accession>
<evidence type="ECO:0000256" key="1">
    <source>
        <dbReference type="SAM" id="MobiDB-lite"/>
    </source>
</evidence>
<dbReference type="SUPFAM" id="SSF56024">
    <property type="entry name" value="Phospholipase D/nuclease"/>
    <property type="match status" value="1"/>
</dbReference>
<name>A0A0D3JZZ1_EMIH1</name>
<dbReference type="Proteomes" id="UP000013827">
    <property type="component" value="Unassembled WGS sequence"/>
</dbReference>
<protein>
    <submittedName>
        <fullName evidence="3">Uncharacterized protein</fullName>
    </submittedName>
</protein>
<evidence type="ECO:0000313" key="4">
    <source>
        <dbReference type="Proteomes" id="UP000013827"/>
    </source>
</evidence>
<proteinExistence type="predicted"/>
<dbReference type="PaxDb" id="2903-EOD29076"/>
<keyword evidence="2" id="KW-1133">Transmembrane helix</keyword>
<keyword evidence="2" id="KW-0812">Transmembrane</keyword>
<keyword evidence="2" id="KW-0472">Membrane</keyword>
<feature type="transmembrane region" description="Helical" evidence="2">
    <location>
        <begin position="6"/>
        <end position="27"/>
    </location>
</feature>
<dbReference type="Gene3D" id="3.30.870.10">
    <property type="entry name" value="Endonuclease Chain A"/>
    <property type="match status" value="1"/>
</dbReference>
<feature type="compositionally biased region" description="Pro residues" evidence="1">
    <location>
        <begin position="65"/>
        <end position="76"/>
    </location>
</feature>
<sequence length="341" mass="36243">MLNPDIPPLLIALTALLVLLLMVATYVPRGLLRRAVPPPQADTKPSRERMSASEAATGRDGSLMSPPPPPPQPPASPRQHGAPTSETLQRHFPDTSPRQPAPSSSPISSLPPGLGVGPALAASQPPAAAPPVPEAAAAEEACGGGGKRMYNVSFLLSLRASNTAMPEQLQRRLDALAAAEKPKLEHVSSRERLIAIQEREAAKAATPGGLAAVKAATRLAARQTERARAALPEGFEARRGWAAIVMKGTSSEPLEARDLPISLLYLPHIWQHAVQRLCLVPRPTFRDALFFPHASALERLLALLRRAKFSIDVCVYCVTEERLVAALREKAAAGVACAGLQ</sequence>
<evidence type="ECO:0000313" key="3">
    <source>
        <dbReference type="EnsemblProtists" id="EOD29076"/>
    </source>
</evidence>
<keyword evidence="4" id="KW-1185">Reference proteome</keyword>
<dbReference type="RefSeq" id="XP_005781505.1">
    <property type="nucleotide sequence ID" value="XM_005781448.1"/>
</dbReference>
<evidence type="ECO:0000256" key="2">
    <source>
        <dbReference type="SAM" id="Phobius"/>
    </source>
</evidence>
<feature type="region of interest" description="Disordered" evidence="1">
    <location>
        <begin position="35"/>
        <end position="132"/>
    </location>
</feature>
<dbReference type="GeneID" id="17274621"/>